<evidence type="ECO:0000256" key="1">
    <source>
        <dbReference type="SAM" id="MobiDB-lite"/>
    </source>
</evidence>
<name>G2XP86_BOTF4</name>
<reference evidence="3" key="1">
    <citation type="journal article" date="2011" name="PLoS Genet.">
        <title>Genomic analysis of the necrotrophic fungal pathogens Sclerotinia sclerotiorum and Botrytis cinerea.</title>
        <authorList>
            <person name="Amselem J."/>
            <person name="Cuomo C.A."/>
            <person name="van Kan J.A."/>
            <person name="Viaud M."/>
            <person name="Benito E.P."/>
            <person name="Couloux A."/>
            <person name="Coutinho P.M."/>
            <person name="de Vries R.P."/>
            <person name="Dyer P.S."/>
            <person name="Fillinger S."/>
            <person name="Fournier E."/>
            <person name="Gout L."/>
            <person name="Hahn M."/>
            <person name="Kohn L."/>
            <person name="Lapalu N."/>
            <person name="Plummer K.M."/>
            <person name="Pradier J.M."/>
            <person name="Quevillon E."/>
            <person name="Sharon A."/>
            <person name="Simon A."/>
            <person name="ten Have A."/>
            <person name="Tudzynski B."/>
            <person name="Tudzynski P."/>
            <person name="Wincker P."/>
            <person name="Andrew M."/>
            <person name="Anthouard V."/>
            <person name="Beever R.E."/>
            <person name="Beffa R."/>
            <person name="Benoit I."/>
            <person name="Bouzid O."/>
            <person name="Brault B."/>
            <person name="Chen Z."/>
            <person name="Choquer M."/>
            <person name="Collemare J."/>
            <person name="Cotton P."/>
            <person name="Danchin E.G."/>
            <person name="Da Silva C."/>
            <person name="Gautier A."/>
            <person name="Giraud C."/>
            <person name="Giraud T."/>
            <person name="Gonzalez C."/>
            <person name="Grossetete S."/>
            <person name="Guldener U."/>
            <person name="Henrissat B."/>
            <person name="Howlett B.J."/>
            <person name="Kodira C."/>
            <person name="Kretschmer M."/>
            <person name="Lappartient A."/>
            <person name="Leroch M."/>
            <person name="Levis C."/>
            <person name="Mauceli E."/>
            <person name="Neuveglise C."/>
            <person name="Oeser B."/>
            <person name="Pearson M."/>
            <person name="Poulain J."/>
            <person name="Poussereau N."/>
            <person name="Quesneville H."/>
            <person name="Rascle C."/>
            <person name="Schumacher J."/>
            <person name="Segurens B."/>
            <person name="Sexton A."/>
            <person name="Silva E."/>
            <person name="Sirven C."/>
            <person name="Soanes D.M."/>
            <person name="Talbot N.J."/>
            <person name="Templeton M."/>
            <person name="Yandava C."/>
            <person name="Yarden O."/>
            <person name="Zeng Q."/>
            <person name="Rollins J.A."/>
            <person name="Lebrun M.H."/>
            <person name="Dickman M."/>
        </authorList>
    </citation>
    <scope>NUCLEOTIDE SEQUENCE [LARGE SCALE GENOMIC DNA]</scope>
    <source>
        <strain evidence="3">T4</strain>
    </source>
</reference>
<dbReference type="InParanoid" id="G2XP86"/>
<feature type="region of interest" description="Disordered" evidence="1">
    <location>
        <begin position="1"/>
        <end position="43"/>
    </location>
</feature>
<accession>G2XP86</accession>
<protein>
    <submittedName>
        <fullName evidence="2">Uncharacterized protein</fullName>
    </submittedName>
</protein>
<feature type="compositionally biased region" description="Basic and acidic residues" evidence="1">
    <location>
        <begin position="1"/>
        <end position="15"/>
    </location>
</feature>
<dbReference type="AlphaFoldDB" id="G2XP86"/>
<dbReference type="EMBL" id="FQ790248">
    <property type="protein sequence ID" value="CCD42692.1"/>
    <property type="molecule type" value="Genomic_DNA"/>
</dbReference>
<feature type="compositionally biased region" description="Polar residues" evidence="1">
    <location>
        <begin position="26"/>
        <end position="37"/>
    </location>
</feature>
<dbReference type="HOGENOM" id="CLU_2812005_0_0_1"/>
<dbReference type="Proteomes" id="UP000008177">
    <property type="component" value="Unplaced contigs"/>
</dbReference>
<organism evidence="2 3">
    <name type="scientific">Botryotinia fuckeliana (strain T4)</name>
    <name type="common">Noble rot fungus</name>
    <name type="synonym">Botrytis cinerea</name>
    <dbReference type="NCBI Taxonomy" id="999810"/>
    <lineage>
        <taxon>Eukaryota</taxon>
        <taxon>Fungi</taxon>
        <taxon>Dikarya</taxon>
        <taxon>Ascomycota</taxon>
        <taxon>Pezizomycotina</taxon>
        <taxon>Leotiomycetes</taxon>
        <taxon>Helotiales</taxon>
        <taxon>Sclerotiniaceae</taxon>
        <taxon>Botrytis</taxon>
    </lineage>
</organism>
<evidence type="ECO:0000313" key="2">
    <source>
        <dbReference type="EMBL" id="CCD42692.1"/>
    </source>
</evidence>
<sequence>MQVHGGADKAERLHQPQEPIIRNYVHYQNDQPSSPSGRKSHTRDLTGDWVAYDAVYIHGYSHCLVSP</sequence>
<gene>
    <name evidence="2" type="ORF">BofuT4_uP073040.1</name>
</gene>
<proteinExistence type="predicted"/>
<evidence type="ECO:0000313" key="3">
    <source>
        <dbReference type="Proteomes" id="UP000008177"/>
    </source>
</evidence>